<organism evidence="2 3">
    <name type="scientific">Coprinellus micaceus</name>
    <name type="common">Glistening ink-cap mushroom</name>
    <name type="synonym">Coprinus micaceus</name>
    <dbReference type="NCBI Taxonomy" id="71717"/>
    <lineage>
        <taxon>Eukaryota</taxon>
        <taxon>Fungi</taxon>
        <taxon>Dikarya</taxon>
        <taxon>Basidiomycota</taxon>
        <taxon>Agaricomycotina</taxon>
        <taxon>Agaricomycetes</taxon>
        <taxon>Agaricomycetidae</taxon>
        <taxon>Agaricales</taxon>
        <taxon>Agaricineae</taxon>
        <taxon>Psathyrellaceae</taxon>
        <taxon>Coprinellus</taxon>
    </lineage>
</organism>
<comment type="caution">
    <text evidence="2">The sequence shown here is derived from an EMBL/GenBank/DDBJ whole genome shotgun (WGS) entry which is preliminary data.</text>
</comment>
<dbReference type="InterPro" id="IPR001087">
    <property type="entry name" value="GDSL"/>
</dbReference>
<evidence type="ECO:0008006" key="4">
    <source>
        <dbReference type="Google" id="ProtNLM"/>
    </source>
</evidence>
<keyword evidence="1" id="KW-0378">Hydrolase</keyword>
<evidence type="ECO:0000313" key="2">
    <source>
        <dbReference type="EMBL" id="TEB36381.1"/>
    </source>
</evidence>
<dbReference type="Pfam" id="PF00657">
    <property type="entry name" value="Lipase_GDSL"/>
    <property type="match status" value="1"/>
</dbReference>
<dbReference type="AlphaFoldDB" id="A0A4Y7TQY4"/>
<sequence>MPSSVISKSSSWPGFSRVRKLFIFGDSFSSVTLQTRFTENFHPDSANPLAVEFPGVTYNEPGQPNWVGHLITKYFPGPRLNPGGEQDEAYKSSPLLVYNYARGGDRVMGVERQIQTLFLPTVGQKPTWGFWSQNDSLFVIWVGINDCAWIQSPDNTIERLFSLHEELYNGGARNFLLIDLPPINRSPAYRNSRDPGDIFRSWNGSLRVSARNFAEKHKDCTVLLFSAYQTFDMFLDDPETNGFPADDTNRMGGAIWVDHLHPTSKVHDIVARDLADFLTEISAFTE</sequence>
<dbReference type="OrthoDB" id="1600564at2759"/>
<dbReference type="Proteomes" id="UP000298030">
    <property type="component" value="Unassembled WGS sequence"/>
</dbReference>
<proteinExistence type="predicted"/>
<dbReference type="SUPFAM" id="SSF52266">
    <property type="entry name" value="SGNH hydrolase"/>
    <property type="match status" value="1"/>
</dbReference>
<dbReference type="STRING" id="71717.A0A4Y7TQY4"/>
<gene>
    <name evidence="2" type="ORF">FA13DRAFT_1762450</name>
</gene>
<dbReference type="EMBL" id="QPFP01000006">
    <property type="protein sequence ID" value="TEB36381.1"/>
    <property type="molecule type" value="Genomic_DNA"/>
</dbReference>
<name>A0A4Y7TQY4_COPMI</name>
<evidence type="ECO:0000256" key="1">
    <source>
        <dbReference type="ARBA" id="ARBA00022801"/>
    </source>
</evidence>
<evidence type="ECO:0000313" key="3">
    <source>
        <dbReference type="Proteomes" id="UP000298030"/>
    </source>
</evidence>
<keyword evidence="3" id="KW-1185">Reference proteome</keyword>
<dbReference type="InterPro" id="IPR036514">
    <property type="entry name" value="SGNH_hydro_sf"/>
</dbReference>
<accession>A0A4Y7TQY4</accession>
<dbReference type="PANTHER" id="PTHR45648">
    <property type="entry name" value="GDSL LIPASE/ACYLHYDROLASE FAMILY PROTEIN (AFU_ORTHOLOGUE AFUA_4G14700)"/>
    <property type="match status" value="1"/>
</dbReference>
<dbReference type="InterPro" id="IPR051058">
    <property type="entry name" value="GDSL_Est/Lipase"/>
</dbReference>
<reference evidence="2 3" key="1">
    <citation type="journal article" date="2019" name="Nat. Ecol. Evol.">
        <title>Megaphylogeny resolves global patterns of mushroom evolution.</title>
        <authorList>
            <person name="Varga T."/>
            <person name="Krizsan K."/>
            <person name="Foldi C."/>
            <person name="Dima B."/>
            <person name="Sanchez-Garcia M."/>
            <person name="Sanchez-Ramirez S."/>
            <person name="Szollosi G.J."/>
            <person name="Szarkandi J.G."/>
            <person name="Papp V."/>
            <person name="Albert L."/>
            <person name="Andreopoulos W."/>
            <person name="Angelini C."/>
            <person name="Antonin V."/>
            <person name="Barry K.W."/>
            <person name="Bougher N.L."/>
            <person name="Buchanan P."/>
            <person name="Buyck B."/>
            <person name="Bense V."/>
            <person name="Catcheside P."/>
            <person name="Chovatia M."/>
            <person name="Cooper J."/>
            <person name="Damon W."/>
            <person name="Desjardin D."/>
            <person name="Finy P."/>
            <person name="Geml J."/>
            <person name="Haridas S."/>
            <person name="Hughes K."/>
            <person name="Justo A."/>
            <person name="Karasinski D."/>
            <person name="Kautmanova I."/>
            <person name="Kiss B."/>
            <person name="Kocsube S."/>
            <person name="Kotiranta H."/>
            <person name="LaButti K.M."/>
            <person name="Lechner B.E."/>
            <person name="Liimatainen K."/>
            <person name="Lipzen A."/>
            <person name="Lukacs Z."/>
            <person name="Mihaltcheva S."/>
            <person name="Morgado L.N."/>
            <person name="Niskanen T."/>
            <person name="Noordeloos M.E."/>
            <person name="Ohm R.A."/>
            <person name="Ortiz-Santana B."/>
            <person name="Ovrebo C."/>
            <person name="Racz N."/>
            <person name="Riley R."/>
            <person name="Savchenko A."/>
            <person name="Shiryaev A."/>
            <person name="Soop K."/>
            <person name="Spirin V."/>
            <person name="Szebenyi C."/>
            <person name="Tomsovsky M."/>
            <person name="Tulloss R.E."/>
            <person name="Uehling J."/>
            <person name="Grigoriev I.V."/>
            <person name="Vagvolgyi C."/>
            <person name="Papp T."/>
            <person name="Martin F.M."/>
            <person name="Miettinen O."/>
            <person name="Hibbett D.S."/>
            <person name="Nagy L.G."/>
        </authorList>
    </citation>
    <scope>NUCLEOTIDE SEQUENCE [LARGE SCALE GENOMIC DNA]</scope>
    <source>
        <strain evidence="2 3">FP101781</strain>
    </source>
</reference>
<dbReference type="PANTHER" id="PTHR45648:SF22">
    <property type="entry name" value="GDSL LIPASE_ACYLHYDROLASE FAMILY PROTEIN (AFU_ORTHOLOGUE AFUA_4G14700)"/>
    <property type="match status" value="1"/>
</dbReference>
<dbReference type="GO" id="GO:0016788">
    <property type="term" value="F:hydrolase activity, acting on ester bonds"/>
    <property type="evidence" value="ECO:0007669"/>
    <property type="project" value="InterPro"/>
</dbReference>
<dbReference type="Gene3D" id="3.40.50.1110">
    <property type="entry name" value="SGNH hydrolase"/>
    <property type="match status" value="1"/>
</dbReference>
<protein>
    <recommendedName>
        <fullName evidence="4">Carbohydrate esterase family 16 protein</fullName>
    </recommendedName>
</protein>